<dbReference type="Proteomes" id="UP000823851">
    <property type="component" value="Unassembled WGS sequence"/>
</dbReference>
<feature type="non-terminal residue" evidence="2">
    <location>
        <position position="1"/>
    </location>
</feature>
<reference evidence="2" key="1">
    <citation type="journal article" date="2021" name="PeerJ">
        <title>Extensive microbial diversity within the chicken gut microbiome revealed by metagenomics and culture.</title>
        <authorList>
            <person name="Gilroy R."/>
            <person name="Ravi A."/>
            <person name="Getino M."/>
            <person name="Pursley I."/>
            <person name="Horton D.L."/>
            <person name="Alikhan N.F."/>
            <person name="Baker D."/>
            <person name="Gharbi K."/>
            <person name="Hall N."/>
            <person name="Watson M."/>
            <person name="Adriaenssens E.M."/>
            <person name="Foster-Nyarko E."/>
            <person name="Jarju S."/>
            <person name="Secka A."/>
            <person name="Antonio M."/>
            <person name="Oren A."/>
            <person name="Chaudhuri R.R."/>
            <person name="La Ragione R."/>
            <person name="Hildebrand F."/>
            <person name="Pallen M.J."/>
        </authorList>
    </citation>
    <scope>NUCLEOTIDE SEQUENCE</scope>
    <source>
        <strain evidence="2">ChiHjej8B7-25341</strain>
    </source>
</reference>
<reference evidence="2" key="2">
    <citation type="submission" date="2021-04" db="EMBL/GenBank/DDBJ databases">
        <authorList>
            <person name="Gilroy R."/>
        </authorList>
    </citation>
    <scope>NUCLEOTIDE SEQUENCE</scope>
    <source>
        <strain evidence="2">ChiHjej8B7-25341</strain>
    </source>
</reference>
<dbReference type="EMBL" id="DWUW01000128">
    <property type="protein sequence ID" value="HJD31187.1"/>
    <property type="molecule type" value="Genomic_DNA"/>
</dbReference>
<evidence type="ECO:0000313" key="3">
    <source>
        <dbReference type="Proteomes" id="UP000823851"/>
    </source>
</evidence>
<name>A0A9D2QXT8_9FIRM</name>
<evidence type="ECO:0000313" key="2">
    <source>
        <dbReference type="EMBL" id="HJD31187.1"/>
    </source>
</evidence>
<comment type="caution">
    <text evidence="2">The sequence shown here is derived from an EMBL/GenBank/DDBJ whole genome shotgun (WGS) entry which is preliminary data.</text>
</comment>
<feature type="region of interest" description="Disordered" evidence="1">
    <location>
        <begin position="41"/>
        <end position="60"/>
    </location>
</feature>
<evidence type="ECO:0000256" key="1">
    <source>
        <dbReference type="SAM" id="MobiDB-lite"/>
    </source>
</evidence>
<protein>
    <submittedName>
        <fullName evidence="2">Uncharacterized protein</fullName>
    </submittedName>
</protein>
<dbReference type="AlphaFoldDB" id="A0A9D2QXT8"/>
<gene>
    <name evidence="2" type="ORF">H9912_04505</name>
</gene>
<proteinExistence type="predicted"/>
<accession>A0A9D2QXT8</accession>
<sequence length="60" mass="6419">VRPGGPSCPGGMDRTVSSALSADKGVIACGIETMSIRIPEDLFHSHADQKENRKDGKEHE</sequence>
<organism evidence="2 3">
    <name type="scientific">Candidatus Eisenbergiella stercorigallinarum</name>
    <dbReference type="NCBI Taxonomy" id="2838557"/>
    <lineage>
        <taxon>Bacteria</taxon>
        <taxon>Bacillati</taxon>
        <taxon>Bacillota</taxon>
        <taxon>Clostridia</taxon>
        <taxon>Lachnospirales</taxon>
        <taxon>Lachnospiraceae</taxon>
        <taxon>Eisenbergiella</taxon>
    </lineage>
</organism>